<dbReference type="SUPFAM" id="SSF56601">
    <property type="entry name" value="beta-lactamase/transpeptidase-like"/>
    <property type="match status" value="1"/>
</dbReference>
<dbReference type="InterPro" id="IPR050789">
    <property type="entry name" value="Diverse_Enzym_Activities"/>
</dbReference>
<gene>
    <name evidence="3" type="ORF">SPIRO4BDMA_40364</name>
</gene>
<dbReference type="InterPro" id="IPR001466">
    <property type="entry name" value="Beta-lactam-related"/>
</dbReference>
<sequence>MPSLTPLEALLEEAISQNLCTGAAGAVVVEGKTLWSYCSGKTGEEETPLQEGEGIEVLARTSPAPITFQTRFDAASLTKPLSTALLTLKALQAGALNLDDTIKKFLPALNQRTGEIPLIALLTHTGGMPAIPALQRYFPDPAHLDRDVAFSRLFSIEPESPAGRHVMYSCTGYMLLGAVLERISGMLIGRLFQQEIAGPLNLPRATFAQGTLASGEPVPLENTVETEFCPWRKKRMRGQVHDESAYCLGGHSGNAGLFLSLEDALILGNLILQEGAHNGKQIFKPEIMQLLQREHTRGLEERRTIGFRLHDNDTADGPLWPAQAFGHTGFTGTSIFFEPKRRLLAILFTNRVYYGRDATADAIVAFRRAFHTKVWHVFS</sequence>
<dbReference type="GO" id="GO:0016787">
    <property type="term" value="F:hydrolase activity"/>
    <property type="evidence" value="ECO:0007669"/>
    <property type="project" value="UniProtKB-KW"/>
</dbReference>
<dbReference type="PANTHER" id="PTHR43283">
    <property type="entry name" value="BETA-LACTAMASE-RELATED"/>
    <property type="match status" value="1"/>
</dbReference>
<accession>A0A3P3XNG3</accession>
<dbReference type="PANTHER" id="PTHR43283:SF11">
    <property type="entry name" value="BETA-LACTAMASE-RELATED DOMAIN-CONTAINING PROTEIN"/>
    <property type="match status" value="1"/>
</dbReference>
<dbReference type="Gene3D" id="3.40.710.10">
    <property type="entry name" value="DD-peptidase/beta-lactamase superfamily"/>
    <property type="match status" value="1"/>
</dbReference>
<proteinExistence type="predicted"/>
<evidence type="ECO:0000259" key="2">
    <source>
        <dbReference type="Pfam" id="PF00144"/>
    </source>
</evidence>
<evidence type="ECO:0000256" key="1">
    <source>
        <dbReference type="ARBA" id="ARBA00022801"/>
    </source>
</evidence>
<reference evidence="3" key="1">
    <citation type="submission" date="2017-02" db="EMBL/GenBank/DDBJ databases">
        <authorList>
            <person name="Regsiter A."/>
            <person name="William W."/>
        </authorList>
    </citation>
    <scope>NUCLEOTIDE SEQUENCE</scope>
    <source>
        <strain evidence="3">BdmA 4</strain>
    </source>
</reference>
<protein>
    <submittedName>
        <fullName evidence="3">Putative Beta-lactamase</fullName>
    </submittedName>
</protein>
<dbReference type="EMBL" id="FWDO01000004">
    <property type="protein sequence ID" value="SLM17795.1"/>
    <property type="molecule type" value="Genomic_DNA"/>
</dbReference>
<name>A0A3P3XNG3_9SPIR</name>
<dbReference type="AlphaFoldDB" id="A0A3P3XNG3"/>
<evidence type="ECO:0000313" key="3">
    <source>
        <dbReference type="EMBL" id="SLM17795.1"/>
    </source>
</evidence>
<dbReference type="InterPro" id="IPR012338">
    <property type="entry name" value="Beta-lactam/transpept-like"/>
</dbReference>
<dbReference type="Pfam" id="PF00144">
    <property type="entry name" value="Beta-lactamase"/>
    <property type="match status" value="1"/>
</dbReference>
<feature type="domain" description="Beta-lactamase-related" evidence="2">
    <location>
        <begin position="10"/>
        <end position="365"/>
    </location>
</feature>
<keyword evidence="1" id="KW-0378">Hydrolase</keyword>
<organism evidence="3">
    <name type="scientific">uncultured spirochete</name>
    <dbReference type="NCBI Taxonomy" id="156406"/>
    <lineage>
        <taxon>Bacteria</taxon>
        <taxon>Pseudomonadati</taxon>
        <taxon>Spirochaetota</taxon>
        <taxon>Spirochaetia</taxon>
        <taxon>Spirochaetales</taxon>
        <taxon>environmental samples</taxon>
    </lineage>
</organism>